<feature type="region of interest" description="Disordered" evidence="1">
    <location>
        <begin position="369"/>
        <end position="388"/>
    </location>
</feature>
<feature type="compositionally biased region" description="Basic and acidic residues" evidence="1">
    <location>
        <begin position="376"/>
        <end position="388"/>
    </location>
</feature>
<sequence>MSRWSALGNLWSTVREIDVNAIRDEAEQPLSIIAVGHDTALAAIDALARRGPNRYPPTGVAPLTSLSLRDAARFPERMNAADILILAVDSRVGLTERDAVALAQIDRLPRPALLVLLFGTRLAPGSAPLPSSAAAHTVIIPNIDHTDAALRFTNELLERLPATHHLAAARRLPGIRAAYARRLIDSTAMTNATYALASSLPEQIPILGIPFAVADMLVLTKNQAIMVYRLALAYGAPPDFRQRIAEVMPVVGGAFVWREIARTLVGLAPVWGVVPKVGIAYAGTYATGVAAWRWYEKGELIPREELKRIAREAQTIGQEKAREVIAQAQDTREATGNAVKEAASHINSLGNRIRQRSHRTLRRVRERLPTRMRLARSADDSDRLPEEH</sequence>
<dbReference type="RefSeq" id="WP_012122774.1">
    <property type="nucleotide sequence ID" value="NC_009767.1"/>
</dbReference>
<organism evidence="2 3">
    <name type="scientific">Roseiflexus castenholzii (strain DSM 13941 / HLO8)</name>
    <dbReference type="NCBI Taxonomy" id="383372"/>
    <lineage>
        <taxon>Bacteria</taxon>
        <taxon>Bacillati</taxon>
        <taxon>Chloroflexota</taxon>
        <taxon>Chloroflexia</taxon>
        <taxon>Chloroflexales</taxon>
        <taxon>Roseiflexineae</taxon>
        <taxon>Roseiflexaceae</taxon>
        <taxon>Roseiflexus</taxon>
    </lineage>
</organism>
<evidence type="ECO:0000313" key="2">
    <source>
        <dbReference type="EMBL" id="ABU60353.1"/>
    </source>
</evidence>
<keyword evidence="3" id="KW-1185">Reference proteome</keyword>
<protein>
    <recommendedName>
        <fullName evidence="4">DUF697 domain-containing protein</fullName>
    </recommendedName>
</protein>
<dbReference type="Proteomes" id="UP000000263">
    <property type="component" value="Chromosome"/>
</dbReference>
<gene>
    <name evidence="2" type="ordered locus">Rcas_4329</name>
</gene>
<reference evidence="2 3" key="1">
    <citation type="submission" date="2007-08" db="EMBL/GenBank/DDBJ databases">
        <title>Complete sequence of Roseiflexus castenholzii DSM 13941.</title>
        <authorList>
            <consortium name="US DOE Joint Genome Institute"/>
            <person name="Copeland A."/>
            <person name="Lucas S."/>
            <person name="Lapidus A."/>
            <person name="Barry K."/>
            <person name="Glavina del Rio T."/>
            <person name="Dalin E."/>
            <person name="Tice H."/>
            <person name="Pitluck S."/>
            <person name="Thompson L.S."/>
            <person name="Brettin T."/>
            <person name="Bruce D."/>
            <person name="Detter J.C."/>
            <person name="Han C."/>
            <person name="Tapia R."/>
            <person name="Schmutz J."/>
            <person name="Larimer F."/>
            <person name="Land M."/>
            <person name="Hauser L."/>
            <person name="Kyrpides N."/>
            <person name="Mikhailova N."/>
            <person name="Bryant D.A."/>
            <person name="Hanada S."/>
            <person name="Tsukatani Y."/>
            <person name="Richardson P."/>
        </authorList>
    </citation>
    <scope>NUCLEOTIDE SEQUENCE [LARGE SCALE GENOMIC DNA]</scope>
    <source>
        <strain evidence="3">DSM 13941 / HLO8</strain>
    </source>
</reference>
<dbReference type="OrthoDB" id="9814531at2"/>
<dbReference type="EMBL" id="CP000804">
    <property type="protein sequence ID" value="ABU60353.1"/>
    <property type="molecule type" value="Genomic_DNA"/>
</dbReference>
<dbReference type="STRING" id="383372.Rcas_4329"/>
<dbReference type="KEGG" id="rca:Rcas_4329"/>
<dbReference type="eggNOG" id="COG3597">
    <property type="taxonomic scope" value="Bacteria"/>
</dbReference>
<dbReference type="HOGENOM" id="CLU_059930_0_0_0"/>
<evidence type="ECO:0000256" key="1">
    <source>
        <dbReference type="SAM" id="MobiDB-lite"/>
    </source>
</evidence>
<accession>A7NS07</accession>
<evidence type="ECO:0008006" key="4">
    <source>
        <dbReference type="Google" id="ProtNLM"/>
    </source>
</evidence>
<evidence type="ECO:0000313" key="3">
    <source>
        <dbReference type="Proteomes" id="UP000000263"/>
    </source>
</evidence>
<proteinExistence type="predicted"/>
<dbReference type="AlphaFoldDB" id="A7NS07"/>
<name>A7NS07_ROSCS</name>